<evidence type="ECO:0000256" key="2">
    <source>
        <dbReference type="ARBA" id="ARBA00022448"/>
    </source>
</evidence>
<keyword evidence="3 13" id="KW-1003">Cell membrane</keyword>
<dbReference type="EMBL" id="LBUU01000003">
    <property type="protein sequence ID" value="KKQ70770.1"/>
    <property type="molecule type" value="Genomic_DNA"/>
</dbReference>
<dbReference type="InterPro" id="IPR002146">
    <property type="entry name" value="ATP_synth_b/b'su_bac/chlpt"/>
</dbReference>
<organism evidence="16 17">
    <name type="scientific">Candidatus Falkowbacteria bacterium GW2011_GWE1_38_31</name>
    <dbReference type="NCBI Taxonomy" id="1618638"/>
    <lineage>
        <taxon>Bacteria</taxon>
        <taxon>Candidatus Falkowiibacteriota</taxon>
    </lineage>
</organism>
<sequence length="187" mass="21776">MVLYYANILLKNQNPFVFKNINFMELFNALGLNVKTLLAQLINFAVLFFVLYRFGYRPMLKFLDERKEKIEKGITDAEKAQEKLIQMTEDEKNIIKEARKEALVMIEKAKNDAGEKRNDILKKAKEEIGKVIDIEKAKMQIEKAETLKEIKREAAELIIVAMEKVLEARLGDKNDKELIKKIVKDLQ</sequence>
<reference evidence="16 17" key="1">
    <citation type="journal article" date="2015" name="Nature">
        <title>rRNA introns, odd ribosomes, and small enigmatic genomes across a large radiation of phyla.</title>
        <authorList>
            <person name="Brown C.T."/>
            <person name="Hug L.A."/>
            <person name="Thomas B.C."/>
            <person name="Sharon I."/>
            <person name="Castelle C.J."/>
            <person name="Singh A."/>
            <person name="Wilkins M.J."/>
            <person name="Williams K.H."/>
            <person name="Banfield J.F."/>
        </authorList>
    </citation>
    <scope>NUCLEOTIDE SEQUENCE [LARGE SCALE GENOMIC DNA]</scope>
</reference>
<protein>
    <recommendedName>
        <fullName evidence="13">ATP synthase subunit b</fullName>
    </recommendedName>
    <alternativeName>
        <fullName evidence="13">ATP synthase F(0) sector subunit b</fullName>
    </alternativeName>
    <alternativeName>
        <fullName evidence="13">ATPase subunit I</fullName>
    </alternativeName>
    <alternativeName>
        <fullName evidence="13">F-type ATPase subunit b</fullName>
        <shortName evidence="13">F-ATPase subunit b</shortName>
    </alternativeName>
</protein>
<dbReference type="Gene3D" id="6.10.250.1580">
    <property type="match status" value="1"/>
</dbReference>
<feature type="transmembrane region" description="Helical" evidence="13">
    <location>
        <begin position="37"/>
        <end position="56"/>
    </location>
</feature>
<dbReference type="GO" id="GO:0046933">
    <property type="term" value="F:proton-transporting ATP synthase activity, rotational mechanism"/>
    <property type="evidence" value="ECO:0007669"/>
    <property type="project" value="UniProtKB-UniRule"/>
</dbReference>
<evidence type="ECO:0000256" key="7">
    <source>
        <dbReference type="ARBA" id="ARBA00022989"/>
    </source>
</evidence>
<evidence type="ECO:0000256" key="8">
    <source>
        <dbReference type="ARBA" id="ARBA00023065"/>
    </source>
</evidence>
<dbReference type="GO" id="GO:0012505">
    <property type="term" value="C:endomembrane system"/>
    <property type="evidence" value="ECO:0007669"/>
    <property type="project" value="UniProtKB-SubCell"/>
</dbReference>
<dbReference type="InterPro" id="IPR005864">
    <property type="entry name" value="ATP_synth_F0_bsu_bac"/>
</dbReference>
<keyword evidence="7 13" id="KW-1133">Transmembrane helix</keyword>
<gene>
    <name evidence="13" type="primary">atpF</name>
    <name evidence="16" type="ORF">US91_C0003G0100</name>
</gene>
<evidence type="ECO:0000256" key="5">
    <source>
        <dbReference type="ARBA" id="ARBA00022692"/>
    </source>
</evidence>
<dbReference type="HAMAP" id="MF_01398">
    <property type="entry name" value="ATP_synth_b_bprime"/>
    <property type="match status" value="1"/>
</dbReference>
<proteinExistence type="inferred from homology"/>
<evidence type="ECO:0000256" key="12">
    <source>
        <dbReference type="ARBA" id="ARBA00037847"/>
    </source>
</evidence>
<dbReference type="GO" id="GO:0046961">
    <property type="term" value="F:proton-transporting ATPase activity, rotational mechanism"/>
    <property type="evidence" value="ECO:0007669"/>
    <property type="project" value="TreeGrafter"/>
</dbReference>
<dbReference type="GO" id="GO:0045259">
    <property type="term" value="C:proton-transporting ATP synthase complex"/>
    <property type="evidence" value="ECO:0007669"/>
    <property type="project" value="UniProtKB-KW"/>
</dbReference>
<dbReference type="GO" id="GO:0005886">
    <property type="term" value="C:plasma membrane"/>
    <property type="evidence" value="ECO:0007669"/>
    <property type="project" value="UniProtKB-SubCell"/>
</dbReference>
<dbReference type="NCBIfam" id="TIGR01144">
    <property type="entry name" value="ATP_synt_b"/>
    <property type="match status" value="1"/>
</dbReference>
<comment type="function">
    <text evidence="11 13">F(1)F(0) ATP synthase produces ATP from ADP in the presence of a proton or sodium gradient. F-type ATPases consist of two structural domains, F(1) containing the extramembraneous catalytic core and F(0) containing the membrane proton channel, linked together by a central stalk and a peripheral stalk. During catalysis, ATP synthesis in the catalytic domain of F(1) is coupled via a rotary mechanism of the central stalk subunits to proton translocation.</text>
</comment>
<name>A0A0G0K5P3_9BACT</name>
<evidence type="ECO:0000256" key="4">
    <source>
        <dbReference type="ARBA" id="ARBA00022547"/>
    </source>
</evidence>
<dbReference type="PANTHER" id="PTHR33445">
    <property type="entry name" value="ATP SYNTHASE SUBUNIT B', CHLOROPLASTIC"/>
    <property type="match status" value="1"/>
</dbReference>
<evidence type="ECO:0000256" key="9">
    <source>
        <dbReference type="ARBA" id="ARBA00023136"/>
    </source>
</evidence>
<feature type="coiled-coil region" evidence="15">
    <location>
        <begin position="60"/>
        <end position="97"/>
    </location>
</feature>
<dbReference type="Pfam" id="PF00430">
    <property type="entry name" value="ATP-synt_B"/>
    <property type="match status" value="1"/>
</dbReference>
<evidence type="ECO:0000256" key="11">
    <source>
        <dbReference type="ARBA" id="ARBA00025198"/>
    </source>
</evidence>
<keyword evidence="6 13" id="KW-0375">Hydrogen ion transport</keyword>
<keyword evidence="15" id="KW-0175">Coiled coil</keyword>
<dbReference type="InterPro" id="IPR050059">
    <property type="entry name" value="ATP_synthase_B_chain"/>
</dbReference>
<dbReference type="Proteomes" id="UP000034022">
    <property type="component" value="Unassembled WGS sequence"/>
</dbReference>
<keyword evidence="9 13" id="KW-0472">Membrane</keyword>
<evidence type="ECO:0000256" key="6">
    <source>
        <dbReference type="ARBA" id="ARBA00022781"/>
    </source>
</evidence>
<evidence type="ECO:0000256" key="13">
    <source>
        <dbReference type="HAMAP-Rule" id="MF_01398"/>
    </source>
</evidence>
<dbReference type="PANTHER" id="PTHR33445:SF1">
    <property type="entry name" value="ATP SYNTHASE SUBUNIT B"/>
    <property type="match status" value="1"/>
</dbReference>
<evidence type="ECO:0000313" key="16">
    <source>
        <dbReference type="EMBL" id="KKQ70770.1"/>
    </source>
</evidence>
<comment type="subcellular location">
    <subcellularLocation>
        <location evidence="13">Cell membrane</location>
        <topology evidence="13">Single-pass membrane protein</topology>
    </subcellularLocation>
    <subcellularLocation>
        <location evidence="12">Endomembrane system</location>
        <topology evidence="12">Single-pass membrane protein</topology>
    </subcellularLocation>
</comment>
<evidence type="ECO:0000313" key="17">
    <source>
        <dbReference type="Proteomes" id="UP000034022"/>
    </source>
</evidence>
<comment type="subunit">
    <text evidence="13">F-type ATPases have 2 components, F(1) - the catalytic core - and F(0) - the membrane proton channel. F(1) has five subunits: alpha(3), beta(3), gamma(1), delta(1), epsilon(1). F(0) has three main subunits: a(1), b(2) and c(10-14). The alpha and beta chains form an alternating ring which encloses part of the gamma chain. F(1) is attached to F(0) by a central stalk formed by the gamma and epsilon chains, while a peripheral stalk is formed by the delta and b chains.</text>
</comment>
<dbReference type="AlphaFoldDB" id="A0A0G0K5P3"/>
<keyword evidence="8 13" id="KW-0406">Ion transport</keyword>
<evidence type="ECO:0000256" key="15">
    <source>
        <dbReference type="SAM" id="Coils"/>
    </source>
</evidence>
<evidence type="ECO:0000256" key="14">
    <source>
        <dbReference type="RuleBase" id="RU003848"/>
    </source>
</evidence>
<keyword evidence="5 13" id="KW-0812">Transmembrane</keyword>
<keyword evidence="10 13" id="KW-0066">ATP synthesis</keyword>
<evidence type="ECO:0000256" key="3">
    <source>
        <dbReference type="ARBA" id="ARBA00022475"/>
    </source>
</evidence>
<evidence type="ECO:0000256" key="1">
    <source>
        <dbReference type="ARBA" id="ARBA00005513"/>
    </source>
</evidence>
<comment type="caution">
    <text evidence="16">The sequence shown here is derived from an EMBL/GenBank/DDBJ whole genome shotgun (WGS) entry which is preliminary data.</text>
</comment>
<dbReference type="CDD" id="cd06503">
    <property type="entry name" value="ATP-synt_Fo_b"/>
    <property type="match status" value="1"/>
</dbReference>
<keyword evidence="2 13" id="KW-0813">Transport</keyword>
<keyword evidence="4 13" id="KW-0138">CF(0)</keyword>
<comment type="similarity">
    <text evidence="1 13 14">Belongs to the ATPase B chain family.</text>
</comment>
<accession>A0A0G0K5P3</accession>
<comment type="function">
    <text evidence="13">Component of the F(0) channel, it forms part of the peripheral stalk, linking F(1) to F(0).</text>
</comment>
<evidence type="ECO:0000256" key="10">
    <source>
        <dbReference type="ARBA" id="ARBA00023310"/>
    </source>
</evidence>